<evidence type="ECO:0000256" key="7">
    <source>
        <dbReference type="ARBA" id="ARBA00023136"/>
    </source>
</evidence>
<feature type="compositionally biased region" description="Low complexity" evidence="8">
    <location>
        <begin position="29"/>
        <end position="50"/>
    </location>
</feature>
<dbReference type="EMBL" id="GL945428">
    <property type="protein sequence ID" value="EGO31048.1"/>
    <property type="molecule type" value="Genomic_DNA"/>
</dbReference>
<dbReference type="RefSeq" id="XP_007312932.1">
    <property type="nucleotide sequence ID" value="XM_007312870.1"/>
</dbReference>
<proteinExistence type="inferred from homology"/>
<evidence type="ECO:0000256" key="3">
    <source>
        <dbReference type="ARBA" id="ARBA00020978"/>
    </source>
</evidence>
<dbReference type="AlphaFoldDB" id="F8NG78"/>
<evidence type="ECO:0000313" key="9">
    <source>
        <dbReference type="EMBL" id="EGO31048.1"/>
    </source>
</evidence>
<evidence type="ECO:0000256" key="4">
    <source>
        <dbReference type="ARBA" id="ARBA00022448"/>
    </source>
</evidence>
<keyword evidence="5" id="KW-0653">Protein transport</keyword>
<organism>
    <name type="scientific">Serpula lacrymans var. lacrymans (strain S7.9)</name>
    <name type="common">Dry rot fungus</name>
    <dbReference type="NCBI Taxonomy" id="578457"/>
    <lineage>
        <taxon>Eukaryota</taxon>
        <taxon>Fungi</taxon>
        <taxon>Dikarya</taxon>
        <taxon>Basidiomycota</taxon>
        <taxon>Agaricomycotina</taxon>
        <taxon>Agaricomycetes</taxon>
        <taxon>Agaricomycetidae</taxon>
        <taxon>Boletales</taxon>
        <taxon>Coniophorineae</taxon>
        <taxon>Serpulaceae</taxon>
        <taxon>Serpula</taxon>
    </lineage>
</organism>
<protein>
    <recommendedName>
        <fullName evidence="3">Conserved oligomeric Golgi complex subunit 1</fullName>
    </recommendedName>
</protein>
<dbReference type="Pfam" id="PF08700">
    <property type="entry name" value="VPS51_Exo84_N"/>
    <property type="match status" value="1"/>
</dbReference>
<keyword evidence="4" id="KW-0813">Transport</keyword>
<dbReference type="PANTHER" id="PTHR31658:SF0">
    <property type="entry name" value="CONSERVED OLIGOMERIC GOLGI COMPLEX SUBUNIT 1"/>
    <property type="match status" value="1"/>
</dbReference>
<dbReference type="InterPro" id="IPR033370">
    <property type="entry name" value="COG1"/>
</dbReference>
<feature type="region of interest" description="Disordered" evidence="8">
    <location>
        <begin position="19"/>
        <end position="54"/>
    </location>
</feature>
<evidence type="ECO:0000256" key="6">
    <source>
        <dbReference type="ARBA" id="ARBA00023034"/>
    </source>
</evidence>
<name>F8NG78_SERL9</name>
<comment type="similarity">
    <text evidence="2">Belongs to the COG1 family.</text>
</comment>
<evidence type="ECO:0000256" key="1">
    <source>
        <dbReference type="ARBA" id="ARBA00004395"/>
    </source>
</evidence>
<feature type="compositionally biased region" description="Polar residues" evidence="8">
    <location>
        <begin position="19"/>
        <end position="28"/>
    </location>
</feature>
<evidence type="ECO:0000256" key="2">
    <source>
        <dbReference type="ARBA" id="ARBA00006653"/>
    </source>
</evidence>
<sequence>MARRSSAASILSFAPTKNNADVSARQTFSPSTSKAKLPPSSSLLSNTSSKFPDNALHLSPDELYTKHTIPEVKAVQLQLRADAEAKQEELRVMVGERYRDLLQASTSIISISKSSQRVKEALEEIKEITSSQNPSPTPKRASQSSKDDTHLQTLQKLSAHVKLLLDAPEHLWRLIERDKYFHAAWLFLLARVVHRALVQDDGQDEESWINQGINILEQFPLIQRQWDTVSHFRTQIVHKATMSLRIYNRPSEDICATLLTLHLLDSRPLSETLTVFLAQRSKTFGTLLTKTTETPSTSIPAANQHNGQANGHLPQGTVPKSGVKPTKVQVRMIKISIQTAFDVMSRTVNTARDVFQESSEEARHSMIGQVLKHIQFDSSSSTVELSSLPSELLLDTQTLLAGLPSAAQFNLLPANISSYKPYVDLDSASSSVPQALLFQKLDAWFTHAADSSRNALTKWFSGLSTVKDVWSVRTSLRKWLQSDSQLEQKEQLKLKTVMDEAVRHRVTSIWKSVLLEAEEAFCKQLSSVTIIDSVMQECAPLEHLFRTPTLPTFPPAGAGLSTSEATLLTYRSTLRQQLSGRTPYLDSVLSTLEKCSATLQRDFSRITAGDDDRDLAATLREAYRPDAEVFCDKLVNALNLAAEEAMKRSDVDSGIKTLVLISRTASELSLSSPFVSGISCDDLAAEAFRAKTCAVHDRITAFWLDHTVSHAISEYTRLIRLSKLSSSQSPSGPSAALIESLLSLSTGCHSLGLSHEPHLLSKIAQKALVSYCSSFIETTDRGIKTSGLQALYDLTFLSKLSSSWNVKEMNSSPLDSALELLRFKTSSDGSNSLGGDPERAASDHIMRMQVLLSALLSPSTSISPTSKEHGDKLSALLTYGVPVIDASFQSVTELAKPSARFGLLLINTSG</sequence>
<dbReference type="HOGENOM" id="CLU_008852_0_0_1"/>
<accession>F8NG78</accession>
<feature type="region of interest" description="Disordered" evidence="8">
    <location>
        <begin position="127"/>
        <end position="149"/>
    </location>
</feature>
<dbReference type="GO" id="GO:0015031">
    <property type="term" value="P:protein transport"/>
    <property type="evidence" value="ECO:0007669"/>
    <property type="project" value="UniProtKB-KW"/>
</dbReference>
<dbReference type="PANTHER" id="PTHR31658">
    <property type="entry name" value="CONSERVED OLIGOMERIC GOLGI COMPLEX SUBUNIT 1"/>
    <property type="match status" value="1"/>
</dbReference>
<feature type="compositionally biased region" description="Polar residues" evidence="8">
    <location>
        <begin position="128"/>
        <end position="144"/>
    </location>
</feature>
<comment type="subcellular location">
    <subcellularLocation>
        <location evidence="1">Golgi apparatus membrane</location>
        <topology evidence="1">Peripheral membrane protein</topology>
    </subcellularLocation>
</comment>
<dbReference type="KEGG" id="sla:SERLADRAFT_432710"/>
<keyword evidence="6" id="KW-0333">Golgi apparatus</keyword>
<keyword evidence="7" id="KW-0472">Membrane</keyword>
<dbReference type="Proteomes" id="UP000008064">
    <property type="component" value="Unassembled WGS sequence"/>
</dbReference>
<evidence type="ECO:0000256" key="8">
    <source>
        <dbReference type="SAM" id="MobiDB-lite"/>
    </source>
</evidence>
<dbReference type="OrthoDB" id="46189at2759"/>
<gene>
    <name evidence="9" type="ORF">SERLADRAFT_432710</name>
</gene>
<dbReference type="GO" id="GO:0017119">
    <property type="term" value="C:Golgi transport complex"/>
    <property type="evidence" value="ECO:0007669"/>
    <property type="project" value="InterPro"/>
</dbReference>
<evidence type="ECO:0000256" key="5">
    <source>
        <dbReference type="ARBA" id="ARBA00022927"/>
    </source>
</evidence>
<dbReference type="GO" id="GO:0006891">
    <property type="term" value="P:intra-Golgi vesicle-mediated transport"/>
    <property type="evidence" value="ECO:0007669"/>
    <property type="project" value="InterPro"/>
</dbReference>
<dbReference type="GO" id="GO:0000139">
    <property type="term" value="C:Golgi membrane"/>
    <property type="evidence" value="ECO:0007669"/>
    <property type="project" value="UniProtKB-SubCell"/>
</dbReference>
<dbReference type="GeneID" id="18814053"/>
<reference evidence="9" key="1">
    <citation type="submission" date="2011-04" db="EMBL/GenBank/DDBJ databases">
        <title>Evolution of plant cell wall degrading machinery underlies the functional diversity of forest fungi.</title>
        <authorList>
            <consortium name="US DOE Joint Genome Institute (JGI-PGF)"/>
            <person name="Eastwood D.C."/>
            <person name="Floudas D."/>
            <person name="Binder M."/>
            <person name="Majcherczyk A."/>
            <person name="Schneider P."/>
            <person name="Aerts A."/>
            <person name="Asiegbu F.O."/>
            <person name="Baker S.E."/>
            <person name="Barry K."/>
            <person name="Bendiksby M."/>
            <person name="Blumentritt M."/>
            <person name="Coutinho P.M."/>
            <person name="Cullen D."/>
            <person name="Cullen D."/>
            <person name="Gathman A."/>
            <person name="Goodell B."/>
            <person name="Henrissat B."/>
            <person name="Ihrmark K."/>
            <person name="Kauserud H."/>
            <person name="Kohler A."/>
            <person name="LaButti K."/>
            <person name="Lapidus A."/>
            <person name="Lavin J.L."/>
            <person name="Lee Y.-H."/>
            <person name="Lindquist E."/>
            <person name="Lilly W."/>
            <person name="Lucas S."/>
            <person name="Morin E."/>
            <person name="Murat C."/>
            <person name="Oguiza J.A."/>
            <person name="Park J."/>
            <person name="Pisabarro A.G."/>
            <person name="Riley R."/>
            <person name="Rosling A."/>
            <person name="Salamov A."/>
            <person name="Schmidt O."/>
            <person name="Schmutz J."/>
            <person name="Skrede I."/>
            <person name="Stenlid J."/>
            <person name="Wiebenga A."/>
            <person name="Xie X."/>
            <person name="Kues U."/>
            <person name="Hibbett D.S."/>
            <person name="Hoffmeister D."/>
            <person name="Hogberg N."/>
            <person name="Martin F."/>
            <person name="Grigoriev I.V."/>
            <person name="Watkinson S.C."/>
        </authorList>
    </citation>
    <scope>NUCLEOTIDE SEQUENCE</scope>
    <source>
        <strain evidence="9">S7.9</strain>
    </source>
</reference>